<comment type="similarity">
    <text evidence="6">Belongs to the peptidase M3B family.</text>
</comment>
<comment type="function">
    <text evidence="6">Has oligopeptidase activity and degrades a variety of small bioactive peptides.</text>
</comment>
<evidence type="ECO:0000259" key="7">
    <source>
        <dbReference type="Pfam" id="PF01432"/>
    </source>
</evidence>
<keyword evidence="4 6" id="KW-0862">Zinc</keyword>
<keyword evidence="1 6" id="KW-0645">Protease</keyword>
<dbReference type="EC" id="3.4.24.-" evidence="6"/>
<accession>A0ABV9GQ47</accession>
<sequence length="606" mass="69509">MSQENTKALPLRKDIPEEEKWDLEAIYKSVDEWEDDFKAVKALIPAVVEFKGKLGESAETLYQALQKEDELTMKLNKLFVYAHMKADEDTANATYQALNDRARALGANVGSQLSFVVPEILAIDDQTLERFLEENDGLKLYRHALDDITRERPHVLSEEMEALLAESSEVMNAASNTYGMLNNADMELPTIKDEQGNDVQVTQGRYLTLIKSADRRVRKDAFHAMFGSYEKYKNTFASTLSTAFKRDNFYARVRHYDSARQAALAGNNIPEEVYDNLVKTVGDHLALLHRYVELRKRVLKLDDLHMYDLYTPLVQDVHMDVSYEEAKKLVLKGLAPLGEDYLNIIREGFNHRWIDVHETKNKRSGAYSSGTYGTMPYILLNWSDDINEVFTLAHELGHSLHSYYTRENQPYPYANYSIFVAEVASTCNEALLNHFLLKETDDKKQKLYLLNNQLEGFRGTVFRQTMFAEFEQIAHEKLAAGEAMTAEAFSAIYYDLNKKYFGDGMVVDKEIEIEWARIPHFYNNFYVYQYATGFSAAAALSQQILEEGDEAVRRYKEGFLKAGSSNYPIEVLKNAGVDMTSPKPIEQAFNMFEKVLDEMETLLFSE</sequence>
<dbReference type="Pfam" id="PF01432">
    <property type="entry name" value="Peptidase_M3"/>
    <property type="match status" value="1"/>
</dbReference>
<keyword evidence="5 6" id="KW-0482">Metalloprotease</keyword>
<comment type="cofactor">
    <cofactor evidence="6">
        <name>Zn(2+)</name>
        <dbReference type="ChEBI" id="CHEBI:29105"/>
    </cofactor>
    <text evidence="6">Binds 1 zinc ion.</text>
</comment>
<dbReference type="PANTHER" id="PTHR11804:SF84">
    <property type="entry name" value="SACCHAROLYSIN"/>
    <property type="match status" value="1"/>
</dbReference>
<dbReference type="Proteomes" id="UP001596022">
    <property type="component" value="Unassembled WGS sequence"/>
</dbReference>
<dbReference type="Gene3D" id="1.10.1370.20">
    <property type="entry name" value="Oligoendopeptidase f, C-terminal domain"/>
    <property type="match status" value="1"/>
</dbReference>
<evidence type="ECO:0000313" key="10">
    <source>
        <dbReference type="Proteomes" id="UP001596022"/>
    </source>
</evidence>
<dbReference type="InterPro" id="IPR013647">
    <property type="entry name" value="OligopepF_N_dom"/>
</dbReference>
<evidence type="ECO:0000256" key="5">
    <source>
        <dbReference type="ARBA" id="ARBA00023049"/>
    </source>
</evidence>
<evidence type="ECO:0000256" key="1">
    <source>
        <dbReference type="ARBA" id="ARBA00022670"/>
    </source>
</evidence>
<dbReference type="SUPFAM" id="SSF55486">
    <property type="entry name" value="Metalloproteases ('zincins'), catalytic domain"/>
    <property type="match status" value="1"/>
</dbReference>
<protein>
    <recommendedName>
        <fullName evidence="6">Oligopeptidase F</fullName>
        <ecNumber evidence="6">3.4.24.-</ecNumber>
    </recommendedName>
</protein>
<comment type="caution">
    <text evidence="9">The sequence shown here is derived from an EMBL/GenBank/DDBJ whole genome shotgun (WGS) entry which is preliminary data.</text>
</comment>
<feature type="domain" description="Peptidase M3A/M3B catalytic" evidence="7">
    <location>
        <begin position="209"/>
        <end position="590"/>
    </location>
</feature>
<dbReference type="InterPro" id="IPR004438">
    <property type="entry name" value="Peptidase_M3B"/>
</dbReference>
<dbReference type="InterPro" id="IPR045090">
    <property type="entry name" value="Pept_M3A_M3B"/>
</dbReference>
<proteinExistence type="inferred from homology"/>
<organism evidence="9 10">
    <name type="scientific">Camelliibacillus cellulosilyticus</name>
    <dbReference type="NCBI Taxonomy" id="2174486"/>
    <lineage>
        <taxon>Bacteria</taxon>
        <taxon>Bacillati</taxon>
        <taxon>Bacillota</taxon>
        <taxon>Bacilli</taxon>
        <taxon>Bacillales</taxon>
        <taxon>Sporolactobacillaceae</taxon>
        <taxon>Camelliibacillus</taxon>
    </lineage>
</organism>
<keyword evidence="3 6" id="KW-0378">Hydrolase</keyword>
<name>A0ABV9GQ47_9BACL</name>
<dbReference type="Gene3D" id="1.10.287.830">
    <property type="entry name" value="putative peptidase helix hairpin domain like"/>
    <property type="match status" value="1"/>
</dbReference>
<reference evidence="10" key="1">
    <citation type="journal article" date="2019" name="Int. J. Syst. Evol. Microbiol.">
        <title>The Global Catalogue of Microorganisms (GCM) 10K type strain sequencing project: providing services to taxonomists for standard genome sequencing and annotation.</title>
        <authorList>
            <consortium name="The Broad Institute Genomics Platform"/>
            <consortium name="The Broad Institute Genome Sequencing Center for Infectious Disease"/>
            <person name="Wu L."/>
            <person name="Ma J."/>
        </authorList>
    </citation>
    <scope>NUCLEOTIDE SEQUENCE [LARGE SCALE GENOMIC DNA]</scope>
    <source>
        <strain evidence="10">CGMCC 1.16306</strain>
    </source>
</reference>
<dbReference type="EMBL" id="JBHSFW010000016">
    <property type="protein sequence ID" value="MFC4620132.1"/>
    <property type="molecule type" value="Genomic_DNA"/>
</dbReference>
<evidence type="ECO:0000256" key="4">
    <source>
        <dbReference type="ARBA" id="ARBA00022833"/>
    </source>
</evidence>
<dbReference type="InterPro" id="IPR042088">
    <property type="entry name" value="OligoPept_F_C"/>
</dbReference>
<feature type="domain" description="Oligopeptidase F N-terminal" evidence="8">
    <location>
        <begin position="119"/>
        <end position="187"/>
    </location>
</feature>
<dbReference type="RefSeq" id="WP_376847232.1">
    <property type="nucleotide sequence ID" value="NZ_JBHSFW010000016.1"/>
</dbReference>
<evidence type="ECO:0000256" key="2">
    <source>
        <dbReference type="ARBA" id="ARBA00022723"/>
    </source>
</evidence>
<dbReference type="CDD" id="cd09608">
    <property type="entry name" value="M3B_PepF"/>
    <property type="match status" value="1"/>
</dbReference>
<keyword evidence="10" id="KW-1185">Reference proteome</keyword>
<keyword evidence="2 6" id="KW-0479">Metal-binding</keyword>
<gene>
    <name evidence="9" type="primary">pepF</name>
    <name evidence="9" type="ORF">ACFO4N_15570</name>
</gene>
<evidence type="ECO:0000259" key="8">
    <source>
        <dbReference type="Pfam" id="PF08439"/>
    </source>
</evidence>
<dbReference type="Pfam" id="PF08439">
    <property type="entry name" value="Peptidase_M3_N"/>
    <property type="match status" value="1"/>
</dbReference>
<evidence type="ECO:0000256" key="6">
    <source>
        <dbReference type="RuleBase" id="RU368091"/>
    </source>
</evidence>
<dbReference type="PANTHER" id="PTHR11804">
    <property type="entry name" value="PROTEASE M3 THIMET OLIGOPEPTIDASE-RELATED"/>
    <property type="match status" value="1"/>
</dbReference>
<evidence type="ECO:0000256" key="3">
    <source>
        <dbReference type="ARBA" id="ARBA00022801"/>
    </source>
</evidence>
<dbReference type="NCBIfam" id="TIGR00181">
    <property type="entry name" value="pepF"/>
    <property type="match status" value="1"/>
</dbReference>
<evidence type="ECO:0000313" key="9">
    <source>
        <dbReference type="EMBL" id="MFC4620132.1"/>
    </source>
</evidence>
<dbReference type="Gene3D" id="1.20.140.70">
    <property type="entry name" value="Oligopeptidase f, N-terminal domain"/>
    <property type="match status" value="1"/>
</dbReference>
<dbReference type="InterPro" id="IPR001567">
    <property type="entry name" value="Pept_M3A_M3B_dom"/>
</dbReference>